<keyword evidence="1" id="KW-0812">Transmembrane</keyword>
<feature type="transmembrane region" description="Helical" evidence="1">
    <location>
        <begin position="96"/>
        <end position="117"/>
    </location>
</feature>
<accession>A0A0S7YH22</accession>
<feature type="transmembrane region" description="Helical" evidence="1">
    <location>
        <begin position="31"/>
        <end position="52"/>
    </location>
</feature>
<sequence length="125" mass="13730">MKLLIRWVIVAFSLFVAAWLVPGIRVSGNAWIVYAVMAIILGLINAIIRPILKFLSCGLIIITLGLFVLVINGLTLWLASAIAVNWFHVGFHVDGFWSAFFGALIVSIVSVILSALVKKEEISKH</sequence>
<keyword evidence="1" id="KW-1133">Transmembrane helix</keyword>
<name>A0A0S7YH22_UNCT6</name>
<protein>
    <recommendedName>
        <fullName evidence="4">Phage holin family protein</fullName>
    </recommendedName>
</protein>
<evidence type="ECO:0000313" key="3">
    <source>
        <dbReference type="Proteomes" id="UP000051012"/>
    </source>
</evidence>
<reference evidence="2 3" key="1">
    <citation type="journal article" date="2015" name="Microbiome">
        <title>Genomic resolution of linkages in carbon, nitrogen, and sulfur cycling among widespread estuary sediment bacteria.</title>
        <authorList>
            <person name="Baker B.J."/>
            <person name="Lazar C.S."/>
            <person name="Teske A.P."/>
            <person name="Dick G.J."/>
        </authorList>
    </citation>
    <scope>NUCLEOTIDE SEQUENCE [LARGE SCALE GENOMIC DNA]</scope>
    <source>
        <strain evidence="2">DG_78</strain>
    </source>
</reference>
<organism evidence="2 3">
    <name type="scientific">candidate division TA06 bacterium DG_78</name>
    <dbReference type="NCBI Taxonomy" id="1703772"/>
    <lineage>
        <taxon>Bacteria</taxon>
        <taxon>Bacteria division TA06</taxon>
    </lineage>
</organism>
<feature type="transmembrane region" description="Helical" evidence="1">
    <location>
        <begin position="7"/>
        <end position="25"/>
    </location>
</feature>
<comment type="caution">
    <text evidence="2">The sequence shown here is derived from an EMBL/GenBank/DDBJ whole genome shotgun (WGS) entry which is preliminary data.</text>
</comment>
<dbReference type="Proteomes" id="UP000051012">
    <property type="component" value="Unassembled WGS sequence"/>
</dbReference>
<dbReference type="Pfam" id="PF04020">
    <property type="entry name" value="Phage_holin_4_2"/>
    <property type="match status" value="1"/>
</dbReference>
<feature type="transmembrane region" description="Helical" evidence="1">
    <location>
        <begin position="59"/>
        <end position="84"/>
    </location>
</feature>
<dbReference type="AlphaFoldDB" id="A0A0S7YH22"/>
<evidence type="ECO:0000313" key="2">
    <source>
        <dbReference type="EMBL" id="KPJ73968.1"/>
    </source>
</evidence>
<evidence type="ECO:0000256" key="1">
    <source>
        <dbReference type="SAM" id="Phobius"/>
    </source>
</evidence>
<dbReference type="PANTHER" id="PTHR37309">
    <property type="entry name" value="SLR0284 PROTEIN"/>
    <property type="match status" value="1"/>
</dbReference>
<evidence type="ECO:0008006" key="4">
    <source>
        <dbReference type="Google" id="ProtNLM"/>
    </source>
</evidence>
<dbReference type="PANTHER" id="PTHR37309:SF1">
    <property type="entry name" value="SLR0284 PROTEIN"/>
    <property type="match status" value="1"/>
</dbReference>
<dbReference type="PATRIC" id="fig|1703772.3.peg.789"/>
<dbReference type="InterPro" id="IPR007165">
    <property type="entry name" value="Phage_holin_4_2"/>
</dbReference>
<dbReference type="EMBL" id="LJNI01000020">
    <property type="protein sequence ID" value="KPJ73968.1"/>
    <property type="molecule type" value="Genomic_DNA"/>
</dbReference>
<gene>
    <name evidence="2" type="ORF">AMJ52_02405</name>
</gene>
<keyword evidence="1" id="KW-0472">Membrane</keyword>
<proteinExistence type="predicted"/>